<keyword evidence="4" id="KW-1185">Reference proteome</keyword>
<gene>
    <name evidence="3" type="ORF">CE91St30_24250</name>
</gene>
<feature type="transmembrane region" description="Helical" evidence="2">
    <location>
        <begin position="309"/>
        <end position="332"/>
    </location>
</feature>
<evidence type="ECO:0000313" key="4">
    <source>
        <dbReference type="Proteomes" id="UP001320544"/>
    </source>
</evidence>
<feature type="region of interest" description="Disordered" evidence="1">
    <location>
        <begin position="86"/>
        <end position="111"/>
    </location>
</feature>
<reference evidence="3 4" key="1">
    <citation type="submission" date="2022-01" db="EMBL/GenBank/DDBJ databases">
        <title>Novel bile acid biosynthetic pathways are enriched in the microbiome of centenarians.</title>
        <authorList>
            <person name="Sato Y."/>
            <person name="Atarashi K."/>
            <person name="Plichta R.D."/>
            <person name="Arai Y."/>
            <person name="Sasajima S."/>
            <person name="Kearney M.S."/>
            <person name="Suda W."/>
            <person name="Takeshita K."/>
            <person name="Sasaki T."/>
            <person name="Okamoto S."/>
            <person name="Skelly N.A."/>
            <person name="Okamura Y."/>
            <person name="Vlamakis H."/>
            <person name="Li Y."/>
            <person name="Tanoue T."/>
            <person name="Takei H."/>
            <person name="Nittono H."/>
            <person name="Narushima S."/>
            <person name="Irie J."/>
            <person name="Itoh H."/>
            <person name="Moriya K."/>
            <person name="Sugiura Y."/>
            <person name="Suematsu M."/>
            <person name="Moritoki N."/>
            <person name="Shibata S."/>
            <person name="Littman R.D."/>
            <person name="Fischbach A.M."/>
            <person name="Uwamino Y."/>
            <person name="Inoue T."/>
            <person name="Honda A."/>
            <person name="Hattori M."/>
            <person name="Murai T."/>
            <person name="Xavier J.R."/>
            <person name="Hirose N."/>
            <person name="Honda K."/>
        </authorList>
    </citation>
    <scope>NUCLEOTIDE SEQUENCE [LARGE SCALE GENOMIC DNA]</scope>
    <source>
        <strain evidence="3 4">CE91-St30</strain>
    </source>
</reference>
<feature type="transmembrane region" description="Helical" evidence="2">
    <location>
        <begin position="352"/>
        <end position="372"/>
    </location>
</feature>
<feature type="transmembrane region" description="Helical" evidence="2">
    <location>
        <begin position="246"/>
        <end position="264"/>
    </location>
</feature>
<dbReference type="RefSeq" id="WP_244386237.1">
    <property type="nucleotide sequence ID" value="NZ_AP025564.1"/>
</dbReference>
<feature type="compositionally biased region" description="Low complexity" evidence="1">
    <location>
        <begin position="101"/>
        <end position="111"/>
    </location>
</feature>
<evidence type="ECO:0000313" key="3">
    <source>
        <dbReference type="EMBL" id="BDE97092.1"/>
    </source>
</evidence>
<sequence>MEWPAQALGFITEPYHQLADDWWFAIPLIAFIFSLITLQCRKSSVVMQRLMTSPSRTKVKRFGKRKFISDKQRNKFPLSRLLEKQRAAGGSEAPRSGGPGAQEAGRAEGGAARRLSRAAASHLPEAAVATLFALPFMAEPAYAYVDPSVMTYTIQALAGVAVALSAVLGVAFRKTRRKLFSLLKIDENARKEVEGDIHRVAAGEPVGDDGAPLPPREETLEGSRAGDAKKDGDDSASKRIRWGARFGYALLASAFLFYTLLVVAPLEIVASNSGSLLVGIEDVGWYMVAFSAGLTIACALLLSALRGKAFAVALAAVTGFAICCYLQAMFMNQGLPIADGNPVSWQDHAPKTWGTAAVWLALLAALGTASLIRPRLSRILGAAAAIALVIVQSIGVASLLLNPEALTAMGAEKFECTEDGLFELAPENNVVVFVLDTYDTNDLLRIHEIAPDCFLPFEDFTLFSNVTGSMVPTRYGVPFLTTAALPEKGKSFDEFYENRYNNSTFLPDVAAADYSIGLYSDSLELDFDTDKEKEIARSTVNLHSTEKKQINAMETIKMLAKSALYRDLPWALKPSFWYYTDEMNNAMVTLSADERDDASTLYQMNDPAYYEKLTTKRLSVVDEGTAGAFRFIHLNGTHIPYLMDESCTEVGEGNATLDQQAEGALNIVGEYLEQMKELGVYDSSTIVVTADHGYWYSTPDMVAGPTSPIMLVKPANDSGSRKPMAISNAPVSHMDFHPTVIEAIGGDSDAYGDTVFEINDPGRKRLYYMTTSNGRHDTGIREIEISGDALDFNNWKLTGNDWPITPPED</sequence>
<evidence type="ECO:0000256" key="2">
    <source>
        <dbReference type="SAM" id="Phobius"/>
    </source>
</evidence>
<proteinExistence type="predicted"/>
<dbReference type="Gene3D" id="3.40.720.10">
    <property type="entry name" value="Alkaline Phosphatase, subunit A"/>
    <property type="match status" value="1"/>
</dbReference>
<keyword evidence="2" id="KW-0812">Transmembrane</keyword>
<feature type="transmembrane region" description="Helical" evidence="2">
    <location>
        <begin position="22"/>
        <end position="40"/>
    </location>
</feature>
<dbReference type="InterPro" id="IPR017850">
    <property type="entry name" value="Alkaline_phosphatase_core_sf"/>
</dbReference>
<feature type="region of interest" description="Disordered" evidence="1">
    <location>
        <begin position="202"/>
        <end position="235"/>
    </location>
</feature>
<keyword evidence="2" id="KW-1133">Transmembrane helix</keyword>
<feature type="transmembrane region" description="Helical" evidence="2">
    <location>
        <begin position="149"/>
        <end position="172"/>
    </location>
</feature>
<keyword evidence="2" id="KW-0472">Membrane</keyword>
<feature type="transmembrane region" description="Helical" evidence="2">
    <location>
        <begin position="123"/>
        <end position="143"/>
    </location>
</feature>
<evidence type="ECO:0000256" key="1">
    <source>
        <dbReference type="SAM" id="MobiDB-lite"/>
    </source>
</evidence>
<organism evidence="3 4">
    <name type="scientific">Raoultibacter timonensis</name>
    <dbReference type="NCBI Taxonomy" id="1907662"/>
    <lineage>
        <taxon>Bacteria</taxon>
        <taxon>Bacillati</taxon>
        <taxon>Actinomycetota</taxon>
        <taxon>Coriobacteriia</taxon>
        <taxon>Eggerthellales</taxon>
        <taxon>Eggerthellaceae</taxon>
        <taxon>Raoultibacter</taxon>
    </lineage>
</organism>
<protein>
    <submittedName>
        <fullName evidence="3">Uncharacterized protein</fullName>
    </submittedName>
</protein>
<feature type="transmembrane region" description="Helical" evidence="2">
    <location>
        <begin position="379"/>
        <end position="401"/>
    </location>
</feature>
<accession>A0ABM7WL55</accession>
<feature type="transmembrane region" description="Helical" evidence="2">
    <location>
        <begin position="284"/>
        <end position="302"/>
    </location>
</feature>
<dbReference type="EMBL" id="AP025564">
    <property type="protein sequence ID" value="BDE97092.1"/>
    <property type="molecule type" value="Genomic_DNA"/>
</dbReference>
<name>A0ABM7WL55_9ACTN</name>
<feature type="compositionally biased region" description="Basic and acidic residues" evidence="1">
    <location>
        <begin position="215"/>
        <end position="235"/>
    </location>
</feature>
<dbReference type="Proteomes" id="UP001320544">
    <property type="component" value="Chromosome"/>
</dbReference>
<dbReference type="SUPFAM" id="SSF53649">
    <property type="entry name" value="Alkaline phosphatase-like"/>
    <property type="match status" value="1"/>
</dbReference>